<organism evidence="1 2">
    <name type="scientific">Pleurodeles waltl</name>
    <name type="common">Iberian ribbed newt</name>
    <dbReference type="NCBI Taxonomy" id="8319"/>
    <lineage>
        <taxon>Eukaryota</taxon>
        <taxon>Metazoa</taxon>
        <taxon>Chordata</taxon>
        <taxon>Craniata</taxon>
        <taxon>Vertebrata</taxon>
        <taxon>Euteleostomi</taxon>
        <taxon>Amphibia</taxon>
        <taxon>Batrachia</taxon>
        <taxon>Caudata</taxon>
        <taxon>Salamandroidea</taxon>
        <taxon>Salamandridae</taxon>
        <taxon>Pleurodelinae</taxon>
        <taxon>Pleurodeles</taxon>
    </lineage>
</organism>
<evidence type="ECO:0000313" key="2">
    <source>
        <dbReference type="Proteomes" id="UP001066276"/>
    </source>
</evidence>
<dbReference type="EMBL" id="JANPWB010000014">
    <property type="protein sequence ID" value="KAJ1096187.1"/>
    <property type="molecule type" value="Genomic_DNA"/>
</dbReference>
<evidence type="ECO:0000313" key="1">
    <source>
        <dbReference type="EMBL" id="KAJ1096187.1"/>
    </source>
</evidence>
<proteinExistence type="predicted"/>
<sequence length="107" mass="11965">MFIMLDPGSPSWHDMQGENVKRFIHLKVERRTSATFKAFKSRKEGAAIKDINVEVTQWPDPQMRPADVLGFSGNQRLKELVGAPGSPEYTGPCFRPRVPSTALVPVL</sequence>
<reference evidence="1" key="1">
    <citation type="journal article" date="2022" name="bioRxiv">
        <title>Sequencing and chromosome-scale assembly of the giantPleurodeles waltlgenome.</title>
        <authorList>
            <person name="Brown T."/>
            <person name="Elewa A."/>
            <person name="Iarovenko S."/>
            <person name="Subramanian E."/>
            <person name="Araus A.J."/>
            <person name="Petzold A."/>
            <person name="Susuki M."/>
            <person name="Suzuki K.-i.T."/>
            <person name="Hayashi T."/>
            <person name="Toyoda A."/>
            <person name="Oliveira C."/>
            <person name="Osipova E."/>
            <person name="Leigh N.D."/>
            <person name="Simon A."/>
            <person name="Yun M.H."/>
        </authorList>
    </citation>
    <scope>NUCLEOTIDE SEQUENCE</scope>
    <source>
        <strain evidence="1">20211129_DDA</strain>
        <tissue evidence="1">Liver</tissue>
    </source>
</reference>
<dbReference type="Proteomes" id="UP001066276">
    <property type="component" value="Chromosome 10"/>
</dbReference>
<dbReference type="AlphaFoldDB" id="A0AAV7LYE7"/>
<protein>
    <submittedName>
        <fullName evidence="1">Uncharacterized protein</fullName>
    </submittedName>
</protein>
<keyword evidence="2" id="KW-1185">Reference proteome</keyword>
<accession>A0AAV7LYE7</accession>
<gene>
    <name evidence="1" type="ORF">NDU88_001331</name>
</gene>
<name>A0AAV7LYE7_PLEWA</name>
<comment type="caution">
    <text evidence="1">The sequence shown here is derived from an EMBL/GenBank/DDBJ whole genome shotgun (WGS) entry which is preliminary data.</text>
</comment>